<dbReference type="Proteomes" id="UP000694891">
    <property type="component" value="Unplaced"/>
</dbReference>
<feature type="compositionally biased region" description="Basic and acidic residues" evidence="6">
    <location>
        <begin position="146"/>
        <end position="155"/>
    </location>
</feature>
<accession>A0A9Y4JPK5</accession>
<keyword evidence="7" id="KW-1185">Reference proteome</keyword>
<protein>
    <submittedName>
        <fullName evidence="8">MAP7 domain-containing protein 2</fullName>
    </submittedName>
</protein>
<reference evidence="8" key="1">
    <citation type="submission" date="2025-08" db="UniProtKB">
        <authorList>
            <consortium name="RefSeq"/>
        </authorList>
    </citation>
    <scope>IDENTIFICATION</scope>
</reference>
<dbReference type="RefSeq" id="XP_008277292.1">
    <property type="nucleotide sequence ID" value="XM_008279070.1"/>
</dbReference>
<keyword evidence="4" id="KW-0175">Coiled coil</keyword>
<feature type="compositionally biased region" description="Polar residues" evidence="6">
    <location>
        <begin position="230"/>
        <end position="244"/>
    </location>
</feature>
<feature type="compositionally biased region" description="Gly residues" evidence="6">
    <location>
        <begin position="131"/>
        <end position="145"/>
    </location>
</feature>
<dbReference type="InterPro" id="IPR051483">
    <property type="entry name" value="MAP7_domain-containing"/>
</dbReference>
<dbReference type="GO" id="GO:0000226">
    <property type="term" value="P:microtubule cytoskeleton organization"/>
    <property type="evidence" value="ECO:0007669"/>
    <property type="project" value="InterPro"/>
</dbReference>
<feature type="compositionally biased region" description="Basic and acidic residues" evidence="6">
    <location>
        <begin position="388"/>
        <end position="508"/>
    </location>
</feature>
<dbReference type="GO" id="GO:0015630">
    <property type="term" value="C:microtubule cytoskeleton"/>
    <property type="evidence" value="ECO:0007669"/>
    <property type="project" value="InterPro"/>
</dbReference>
<dbReference type="Pfam" id="PF05672">
    <property type="entry name" value="MAP7"/>
    <property type="match status" value="1"/>
</dbReference>
<evidence type="ECO:0000256" key="1">
    <source>
        <dbReference type="ARBA" id="ARBA00004245"/>
    </source>
</evidence>
<comment type="similarity">
    <text evidence="2">Belongs to the MAP7 family.</text>
</comment>
<keyword evidence="5" id="KW-0206">Cytoskeleton</keyword>
<feature type="compositionally biased region" description="Polar residues" evidence="6">
    <location>
        <begin position="256"/>
        <end position="275"/>
    </location>
</feature>
<sequence>MTQVAPSRADMTALVPPPDPLLTNRHASPSRSPSNHRSPPGSRAHLAKERREDAEKTQELSEVLRDKERRAQQQLERCAEQRGRKMEEQRRKEQHRRAAAEEKRRHQQEADKERLEALVRRRGGGAERRGGGGGGGGAGAGGGGGEARDHLDNRPKRWTWGGPPDGVEGNPKTPPCHAIGSAQPNELPAASSASQSRNVADFLSPPTMDQPINKQLSNSSAAIHSPERASPSNHRPYRSSSNRRSIAGFPEETSRARTPTGESPSTPVRSSSFRANSKGPATPKRVRSNRSRAQSPCSPGQYPPSPLRQRATTPDDRGHAEAKGHGTLERKSAKSDGSEKKIPKSTSRELNAESPGTPTGRSVGGTMDAEEASRLLAERRRLARIQKEQEERQRQEEERLRAEEEQRRQQEARERQERAARQAEEERARREEERRTREEEERRQKEQRWKDMQDQLDREREEAFLRAQKEAERKRQERELLHIQEEQERQQRKKRIEEIMKRTRKSEVEPPSAASAAEGGAEAAVASEDDAPTPAEAPVITLGPLENKSCVDELSDGVQSMDVSPVSRDEQASAQEFSPVTEGTDGCPLEHLMDLDAPGRGQRPGAETPPYPKLQAGSGVGDLNKNLLIQAYNAASESSQLIHSVGPSKLDVQ</sequence>
<gene>
    <name evidence="8" type="primary">map7d2b</name>
</gene>
<evidence type="ECO:0000313" key="8">
    <source>
        <dbReference type="RefSeq" id="XP_008277292.1"/>
    </source>
</evidence>
<feature type="region of interest" description="Disordered" evidence="6">
    <location>
        <begin position="388"/>
        <end position="541"/>
    </location>
</feature>
<dbReference type="PANTHER" id="PTHR15073:SF3">
    <property type="entry name" value="MAP7 DOMAIN-CONTAINING PROTEIN 2"/>
    <property type="match status" value="1"/>
</dbReference>
<dbReference type="CTD" id="100002505"/>
<proteinExistence type="inferred from homology"/>
<feature type="compositionally biased region" description="Basic and acidic residues" evidence="6">
    <location>
        <begin position="46"/>
        <end position="130"/>
    </location>
</feature>
<dbReference type="InterPro" id="IPR008604">
    <property type="entry name" value="MAP7_fam"/>
</dbReference>
<feature type="compositionally biased region" description="Low complexity" evidence="6">
    <location>
        <begin position="509"/>
        <end position="526"/>
    </location>
</feature>
<keyword evidence="3" id="KW-0963">Cytoplasm</keyword>
<feature type="region of interest" description="Disordered" evidence="6">
    <location>
        <begin position="558"/>
        <end position="618"/>
    </location>
</feature>
<evidence type="ECO:0000256" key="4">
    <source>
        <dbReference type="ARBA" id="ARBA00023054"/>
    </source>
</evidence>
<comment type="subcellular location">
    <subcellularLocation>
        <location evidence="1">Cytoplasm</location>
        <location evidence="1">Cytoskeleton</location>
    </subcellularLocation>
</comment>
<dbReference type="PANTHER" id="PTHR15073">
    <property type="entry name" value="MICROTUBULE-ASSOCIATED PROTEIN"/>
    <property type="match status" value="1"/>
</dbReference>
<evidence type="ECO:0000256" key="5">
    <source>
        <dbReference type="ARBA" id="ARBA00023212"/>
    </source>
</evidence>
<feature type="compositionally biased region" description="Basic and acidic residues" evidence="6">
    <location>
        <begin position="313"/>
        <end position="351"/>
    </location>
</feature>
<dbReference type="AlphaFoldDB" id="A0A9Y4JPK5"/>
<feature type="compositionally biased region" description="Low complexity" evidence="6">
    <location>
        <begin position="24"/>
        <end position="43"/>
    </location>
</feature>
<evidence type="ECO:0000256" key="2">
    <source>
        <dbReference type="ARBA" id="ARBA00007525"/>
    </source>
</evidence>
<evidence type="ECO:0000256" key="3">
    <source>
        <dbReference type="ARBA" id="ARBA00022490"/>
    </source>
</evidence>
<feature type="compositionally biased region" description="Polar residues" evidence="6">
    <location>
        <begin position="210"/>
        <end position="222"/>
    </location>
</feature>
<evidence type="ECO:0000256" key="6">
    <source>
        <dbReference type="SAM" id="MobiDB-lite"/>
    </source>
</evidence>
<feature type="region of interest" description="Disordered" evidence="6">
    <location>
        <begin position="1"/>
        <end position="375"/>
    </location>
</feature>
<evidence type="ECO:0000313" key="7">
    <source>
        <dbReference type="Proteomes" id="UP000694891"/>
    </source>
</evidence>
<name>A0A9Y4JPK5_9TELE</name>
<organism evidence="7 8">
    <name type="scientific">Stegastes partitus</name>
    <name type="common">bicolor damselfish</name>
    <dbReference type="NCBI Taxonomy" id="144197"/>
    <lineage>
        <taxon>Eukaryota</taxon>
        <taxon>Metazoa</taxon>
        <taxon>Chordata</taxon>
        <taxon>Craniata</taxon>
        <taxon>Vertebrata</taxon>
        <taxon>Euteleostomi</taxon>
        <taxon>Actinopterygii</taxon>
        <taxon>Neopterygii</taxon>
        <taxon>Teleostei</taxon>
        <taxon>Neoteleostei</taxon>
        <taxon>Acanthomorphata</taxon>
        <taxon>Ovalentaria</taxon>
        <taxon>Pomacentridae</taxon>
        <taxon>Stegastes</taxon>
    </lineage>
</organism>